<dbReference type="Proteomes" id="UP001199642">
    <property type="component" value="Chromosome"/>
</dbReference>
<proteinExistence type="predicted"/>
<gene>
    <name evidence="1" type="ORF">K8F61_05245</name>
</gene>
<protein>
    <recommendedName>
        <fullName evidence="3">DUF222 domain-containing protein</fullName>
    </recommendedName>
</protein>
<keyword evidence="2" id="KW-1185">Reference proteome</keyword>
<dbReference type="RefSeq" id="WP_231820927.1">
    <property type="nucleotide sequence ID" value="NZ_CP082781.1"/>
</dbReference>
<sequence>MNREQLIEKAAKAGAVAMRGVTAHVGLRDREFAAAALAVFEEAQAPTDDEREAIRQALERNLMDSVGMCICDEAYTTRGLVDPHCGWHDALGTTDDESVERVLAALRRTVQGDYYDEGTLRKVYAALVYPAGPLSMPKAQDAVNAMQNAGILFRERTVQGEPSGYRATLIREARELADHYRRYDDTETLVSTLVEMANALAAEPQGEPSDAAVAAGLDAWFRTSRQSLRESMRAALRAAAEAEGGNR</sequence>
<name>A0ABY3RWC3_9MICO</name>
<evidence type="ECO:0000313" key="1">
    <source>
        <dbReference type="EMBL" id="UGS27595.1"/>
    </source>
</evidence>
<evidence type="ECO:0008006" key="3">
    <source>
        <dbReference type="Google" id="ProtNLM"/>
    </source>
</evidence>
<reference evidence="1 2" key="1">
    <citation type="submission" date="2023-01" db="EMBL/GenBank/DDBJ databases">
        <title>Characterization of estradiol degrading bacteria Microbacterium sp. MZT7 and reveal degrading genes through genome analysis.</title>
        <authorList>
            <person name="Hao P."/>
            <person name="Gao Y."/>
        </authorList>
    </citation>
    <scope>NUCLEOTIDE SEQUENCE [LARGE SCALE GENOMIC DNA]</scope>
    <source>
        <strain evidence="1 2">MZT7</strain>
    </source>
</reference>
<accession>A0ABY3RWC3</accession>
<organism evidence="1 2">
    <name type="scientific">Microbacterium resistens</name>
    <dbReference type="NCBI Taxonomy" id="156977"/>
    <lineage>
        <taxon>Bacteria</taxon>
        <taxon>Bacillati</taxon>
        <taxon>Actinomycetota</taxon>
        <taxon>Actinomycetes</taxon>
        <taxon>Micrococcales</taxon>
        <taxon>Microbacteriaceae</taxon>
        <taxon>Microbacterium</taxon>
    </lineage>
</organism>
<evidence type="ECO:0000313" key="2">
    <source>
        <dbReference type="Proteomes" id="UP001199642"/>
    </source>
</evidence>
<dbReference type="EMBL" id="CP082781">
    <property type="protein sequence ID" value="UGS27595.1"/>
    <property type="molecule type" value="Genomic_DNA"/>
</dbReference>